<accession>A0A8S5QM83</accession>
<evidence type="ECO:0000313" key="1">
    <source>
        <dbReference type="EMBL" id="DAE20383.1"/>
    </source>
</evidence>
<reference evidence="1" key="1">
    <citation type="journal article" date="2021" name="Proc. Natl. Acad. Sci. U.S.A.">
        <title>A Catalog of Tens of Thousands of Viruses from Human Metagenomes Reveals Hidden Associations with Chronic Diseases.</title>
        <authorList>
            <person name="Tisza M.J."/>
            <person name="Buck C.B."/>
        </authorList>
    </citation>
    <scope>NUCLEOTIDE SEQUENCE</scope>
    <source>
        <strain evidence="1">Ctzjp2</strain>
    </source>
</reference>
<name>A0A8S5QM83_9CAUD</name>
<organism evidence="1">
    <name type="scientific">Siphoviridae sp. ctzjp2</name>
    <dbReference type="NCBI Taxonomy" id="2826532"/>
    <lineage>
        <taxon>Viruses</taxon>
        <taxon>Duplodnaviria</taxon>
        <taxon>Heunggongvirae</taxon>
        <taxon>Uroviricota</taxon>
        <taxon>Caudoviricetes</taxon>
    </lineage>
</organism>
<proteinExistence type="predicted"/>
<sequence length="39" mass="4656">MSWLEGGDKRPKKQPKNKYINLSLIKLLNVFWAKQKRPT</sequence>
<protein>
    <submittedName>
        <fullName evidence="1">Uncharacterized protein</fullName>
    </submittedName>
</protein>
<dbReference type="EMBL" id="BK015693">
    <property type="protein sequence ID" value="DAE20383.1"/>
    <property type="molecule type" value="Genomic_DNA"/>
</dbReference>